<gene>
    <name evidence="1" type="ORF">IW261DRAFT_1605172</name>
</gene>
<evidence type="ECO:0000313" key="2">
    <source>
        <dbReference type="Proteomes" id="UP001175227"/>
    </source>
</evidence>
<accession>A0AA39UML8</accession>
<dbReference type="Proteomes" id="UP001175227">
    <property type="component" value="Unassembled WGS sequence"/>
</dbReference>
<sequence length="499" mass="55886">MTLLWPSPSLRSRAKSHDLHPLLGPTFLQHGFKRRQGLSHRHQIRRRRVLFCLSLSLFSVLVYVCRPLLHFWNLRVEIQDAYTNEEMATETETETTPPNASTSVVYPPRPWKPPIIDRAFLNQLSGPIRDSRSSQWPPLITHIPEPSDGPSRFLFPIRISEQESKARSHLAQVIQLAQALKRTIVLPKLGKSYVGKLRTAGADVISLDDFQRKGSRQSAQVLTLAWKANPNMTSPPVTVDKINVHLVQNDVSSLPECLGTQFGTLNFCGFDAVYVNPYHDRRLENIQVGVLAGPFMLQRTDSMGAPRKTLSRVLVFTVKMMSIKFVAVGLAALAAPAFASVIATSDDAVAAQDTTSAWTPAWTWYGSGKQCPTDVSKDCPCLTDSECGFQCPEQWPDTSCVWKAVFENKDNWNGWKSGKYVPVTTGYVSKDTFELDCKKLCEAHDNCNSCQAFSLEEQAEQFVCALFEEYIDSATWEGDCEADKADSEYFNTSCWSSKS</sequence>
<protein>
    <submittedName>
        <fullName evidence="1">Uncharacterized protein</fullName>
    </submittedName>
</protein>
<name>A0AA39UML8_9AGAR</name>
<proteinExistence type="predicted"/>
<organism evidence="1 2">
    <name type="scientific">Armillaria novae-zelandiae</name>
    <dbReference type="NCBI Taxonomy" id="153914"/>
    <lineage>
        <taxon>Eukaryota</taxon>
        <taxon>Fungi</taxon>
        <taxon>Dikarya</taxon>
        <taxon>Basidiomycota</taxon>
        <taxon>Agaricomycotina</taxon>
        <taxon>Agaricomycetes</taxon>
        <taxon>Agaricomycetidae</taxon>
        <taxon>Agaricales</taxon>
        <taxon>Marasmiineae</taxon>
        <taxon>Physalacriaceae</taxon>
        <taxon>Armillaria</taxon>
    </lineage>
</organism>
<dbReference type="AlphaFoldDB" id="A0AA39UML8"/>
<comment type="caution">
    <text evidence="1">The sequence shown here is derived from an EMBL/GenBank/DDBJ whole genome shotgun (WGS) entry which is preliminary data.</text>
</comment>
<keyword evidence="2" id="KW-1185">Reference proteome</keyword>
<reference evidence="1" key="1">
    <citation type="submission" date="2023-06" db="EMBL/GenBank/DDBJ databases">
        <authorList>
            <consortium name="Lawrence Berkeley National Laboratory"/>
            <person name="Ahrendt S."/>
            <person name="Sahu N."/>
            <person name="Indic B."/>
            <person name="Wong-Bajracharya J."/>
            <person name="Merenyi Z."/>
            <person name="Ke H.-M."/>
            <person name="Monk M."/>
            <person name="Kocsube S."/>
            <person name="Drula E."/>
            <person name="Lipzen A."/>
            <person name="Balint B."/>
            <person name="Henrissat B."/>
            <person name="Andreopoulos B."/>
            <person name="Martin F.M."/>
            <person name="Harder C.B."/>
            <person name="Rigling D."/>
            <person name="Ford K.L."/>
            <person name="Foster G.D."/>
            <person name="Pangilinan J."/>
            <person name="Papanicolaou A."/>
            <person name="Barry K."/>
            <person name="LaButti K."/>
            <person name="Viragh M."/>
            <person name="Koriabine M."/>
            <person name="Yan M."/>
            <person name="Riley R."/>
            <person name="Champramary S."/>
            <person name="Plett K.L."/>
            <person name="Tsai I.J."/>
            <person name="Slot J."/>
            <person name="Sipos G."/>
            <person name="Plett J."/>
            <person name="Nagy L.G."/>
            <person name="Grigoriev I.V."/>
        </authorList>
    </citation>
    <scope>NUCLEOTIDE SEQUENCE</scope>
    <source>
        <strain evidence="1">ICMP 16352</strain>
    </source>
</reference>
<evidence type="ECO:0000313" key="1">
    <source>
        <dbReference type="EMBL" id="KAK0485010.1"/>
    </source>
</evidence>
<dbReference type="EMBL" id="JAUEPR010000005">
    <property type="protein sequence ID" value="KAK0485010.1"/>
    <property type="molecule type" value="Genomic_DNA"/>
</dbReference>